<keyword evidence="1" id="KW-0812">Transmembrane</keyword>
<keyword evidence="1" id="KW-0472">Membrane</keyword>
<accession>A0AAD3XFK8</accession>
<organism evidence="2 3">
    <name type="scientific">Nepenthes gracilis</name>
    <name type="common">Slender pitcher plant</name>
    <dbReference type="NCBI Taxonomy" id="150966"/>
    <lineage>
        <taxon>Eukaryota</taxon>
        <taxon>Viridiplantae</taxon>
        <taxon>Streptophyta</taxon>
        <taxon>Embryophyta</taxon>
        <taxon>Tracheophyta</taxon>
        <taxon>Spermatophyta</taxon>
        <taxon>Magnoliopsida</taxon>
        <taxon>eudicotyledons</taxon>
        <taxon>Gunneridae</taxon>
        <taxon>Pentapetalae</taxon>
        <taxon>Caryophyllales</taxon>
        <taxon>Nepenthaceae</taxon>
        <taxon>Nepenthes</taxon>
    </lineage>
</organism>
<gene>
    <name evidence="2" type="ORF">Nepgr_004792</name>
</gene>
<dbReference type="Proteomes" id="UP001279734">
    <property type="component" value="Unassembled WGS sequence"/>
</dbReference>
<evidence type="ECO:0000313" key="3">
    <source>
        <dbReference type="Proteomes" id="UP001279734"/>
    </source>
</evidence>
<name>A0AAD3XFK8_NEPGR</name>
<protein>
    <submittedName>
        <fullName evidence="2">Uncharacterized protein</fullName>
    </submittedName>
</protein>
<comment type="caution">
    <text evidence="2">The sequence shown here is derived from an EMBL/GenBank/DDBJ whole genome shotgun (WGS) entry which is preliminary data.</text>
</comment>
<keyword evidence="3" id="KW-1185">Reference proteome</keyword>
<proteinExistence type="predicted"/>
<dbReference type="AlphaFoldDB" id="A0AAD3XFK8"/>
<keyword evidence="1" id="KW-1133">Transmembrane helix</keyword>
<sequence length="85" mass="8918">MASNPQSKPSNTVSLHLEQGLSGLNSKSPCATPNLSDVDFSDHSKRAQRLRAAVLGANDGFLFSISLMIGVGAVKKDGKTMISSE</sequence>
<evidence type="ECO:0000313" key="2">
    <source>
        <dbReference type="EMBL" id="GMH02953.1"/>
    </source>
</evidence>
<feature type="transmembrane region" description="Helical" evidence="1">
    <location>
        <begin position="52"/>
        <end position="74"/>
    </location>
</feature>
<reference evidence="2" key="1">
    <citation type="submission" date="2023-05" db="EMBL/GenBank/DDBJ databases">
        <title>Nepenthes gracilis genome sequencing.</title>
        <authorList>
            <person name="Fukushima K."/>
        </authorList>
    </citation>
    <scope>NUCLEOTIDE SEQUENCE</scope>
    <source>
        <strain evidence="2">SING2019-196</strain>
    </source>
</reference>
<dbReference type="EMBL" id="BSYO01000004">
    <property type="protein sequence ID" value="GMH02953.1"/>
    <property type="molecule type" value="Genomic_DNA"/>
</dbReference>
<evidence type="ECO:0000256" key="1">
    <source>
        <dbReference type="SAM" id="Phobius"/>
    </source>
</evidence>